<feature type="compositionally biased region" description="Basic and acidic residues" evidence="1">
    <location>
        <begin position="71"/>
        <end position="83"/>
    </location>
</feature>
<feature type="compositionally biased region" description="Polar residues" evidence="1">
    <location>
        <begin position="24"/>
        <end position="45"/>
    </location>
</feature>
<reference evidence="2 3" key="1">
    <citation type="journal article" date="2016" name="Nat. Commun.">
        <title>Thousands of microbial genomes shed light on interconnected biogeochemical processes in an aquifer system.</title>
        <authorList>
            <person name="Anantharaman K."/>
            <person name="Brown C.T."/>
            <person name="Hug L.A."/>
            <person name="Sharon I."/>
            <person name="Castelle C.J."/>
            <person name="Probst A.J."/>
            <person name="Thomas B.C."/>
            <person name="Singh A."/>
            <person name="Wilkins M.J."/>
            <person name="Karaoz U."/>
            <person name="Brodie E.L."/>
            <person name="Williams K.H."/>
            <person name="Hubbard S.S."/>
            <person name="Banfield J.F."/>
        </authorList>
    </citation>
    <scope>NUCLEOTIDE SEQUENCE [LARGE SCALE GENOMIC DNA]</scope>
</reference>
<protein>
    <submittedName>
        <fullName evidence="2">Uncharacterized protein</fullName>
    </submittedName>
</protein>
<dbReference type="EMBL" id="MHSN01000003">
    <property type="protein sequence ID" value="OHA45633.1"/>
    <property type="molecule type" value="Genomic_DNA"/>
</dbReference>
<comment type="caution">
    <text evidence="2">The sequence shown here is derived from an EMBL/GenBank/DDBJ whole genome shotgun (WGS) entry which is preliminary data.</text>
</comment>
<dbReference type="AlphaFoldDB" id="A0A1G2PBH1"/>
<evidence type="ECO:0000256" key="1">
    <source>
        <dbReference type="SAM" id="MobiDB-lite"/>
    </source>
</evidence>
<feature type="region of interest" description="Disordered" evidence="1">
    <location>
        <begin position="24"/>
        <end position="83"/>
    </location>
</feature>
<dbReference type="Proteomes" id="UP000176881">
    <property type="component" value="Unassembled WGS sequence"/>
</dbReference>
<name>A0A1G2PBH1_9BACT</name>
<dbReference type="STRING" id="1802335.A3G59_03380"/>
<evidence type="ECO:0000313" key="2">
    <source>
        <dbReference type="EMBL" id="OHA45633.1"/>
    </source>
</evidence>
<sequence>MLETKVRSPKKRASEKLLAMSVNSKNKNRYRQQPGNGFRSQNNFRGNKKHNFLFPRLGFPSKRKLTPPKDNNADRRALPNDHTHNVITDDLRVNSFEREKMVRLQPTARVKQKGARREL</sequence>
<accession>A0A1G2PBH1</accession>
<evidence type="ECO:0000313" key="3">
    <source>
        <dbReference type="Proteomes" id="UP000176881"/>
    </source>
</evidence>
<gene>
    <name evidence="2" type="ORF">A3G59_03380</name>
</gene>
<organism evidence="2 3">
    <name type="scientific">Candidatus Taylorbacteria bacterium RIFCSPLOWO2_12_FULL_47_20</name>
    <dbReference type="NCBI Taxonomy" id="1802335"/>
    <lineage>
        <taxon>Bacteria</taxon>
        <taxon>Candidatus Tayloriibacteriota</taxon>
    </lineage>
</organism>
<proteinExistence type="predicted"/>